<comment type="similarity">
    <text evidence="6 7">Belongs to the eIF-3 subunit B family.</text>
</comment>
<organism evidence="9">
    <name type="scientific">Timspurckia oligopyrenoides</name>
    <dbReference type="NCBI Taxonomy" id="708627"/>
    <lineage>
        <taxon>Eukaryota</taxon>
        <taxon>Rhodophyta</taxon>
        <taxon>Bangiophyceae</taxon>
        <taxon>Porphyridiales</taxon>
        <taxon>Porphyridiaceae</taxon>
        <taxon>Timspurckia</taxon>
    </lineage>
</organism>
<sequence>MVGVEMPVVSPNEYIDSDTLVHQEERFTQRLYDSILVVDNIPIVGEEKLDRLRTTLSKIFKAFGKLIPWKNPITNSSDLLLIPFDQEKNISKGFCFVKYSNPDDALKACATDGYPLDKNHTFITKLLSDIIRVQFVSDSYSKPDRPSSLVSCAEDVVDLYFWLSDNRSREQFCIRYQDSTEIFWYDSILQPDLDYSRDHWTESKIMWSPKGSYLATFHRQGVALWGGEKWEKIARFAHDSVKFAEFSPCERYLITFNSLSVEQDDAKNPTAVKVWEISTGRILRSFLGLSSSNSSAGNAQLNWPFFKWSHDGAFLARKGPGVISVYETPGLGLVGKKSLKIDKVQEFEWSPSANMLALWTPEVGDTPARVSLVEFPSKSEVRSKALFSVSHIGILWHPQGKYLCCQVDRLTKSKKGKFVNFELFRITAKNIPVETVEFKESDSILEFKWEPKGDRFAVLKNDTPGRQAIVFYTMDAAATSSGESASSVGVMKELFTIGKKTVSHLFWSPSGNIIVLAGLGALNGQLEWINVNEQISLNTNEHFMATEIQWDSSGRYLSTSVSMQRSSGGTGFKIWSCIGRELVDQNRDALFQFLWRPRPVVLLSQEQQKYVKKNLKEFRARYEQEDQELKESRKSGQAAKRRAIREEWEEYMKGRMQEYESEKALRVKARGGIDDDHVWIPKVKESEGYVVIEEVKETVVEVKAQVDKSRGKLINSDDDRD</sequence>
<dbReference type="PIRSF" id="PIRSF036424">
    <property type="entry name" value="eIF3b"/>
    <property type="match status" value="1"/>
</dbReference>
<dbReference type="InterPro" id="IPR000504">
    <property type="entry name" value="RRM_dom"/>
</dbReference>
<dbReference type="GO" id="GO:0003743">
    <property type="term" value="F:translation initiation factor activity"/>
    <property type="evidence" value="ECO:0007669"/>
    <property type="project" value="UniProtKB-UniRule"/>
</dbReference>
<dbReference type="InterPro" id="IPR034363">
    <property type="entry name" value="eIF3B_RRM"/>
</dbReference>
<keyword evidence="2 6" id="KW-0963">Cytoplasm</keyword>
<dbReference type="GO" id="GO:0031369">
    <property type="term" value="F:translation initiation factor binding"/>
    <property type="evidence" value="ECO:0007669"/>
    <property type="project" value="InterPro"/>
</dbReference>
<dbReference type="InterPro" id="IPR013979">
    <property type="entry name" value="TIF_beta_prop-like"/>
</dbReference>
<accession>A0A7S1EQF8</accession>
<feature type="domain" description="RRM" evidence="8">
    <location>
        <begin position="34"/>
        <end position="138"/>
    </location>
</feature>
<comment type="function">
    <text evidence="6">RNA-binding component of the eukaryotic translation initiation factor 3 (eIF-3) complex, which is involved in protein synthesis of a specialized repertoire of mRNAs and, together with other initiation factors, stimulates binding of mRNA and methionyl-tRNAi to the 40S ribosome. The eIF-3 complex specifically targets and initiates translation of a subset of mRNAs involved in cell proliferation.</text>
</comment>
<dbReference type="EMBL" id="HBFP01002318">
    <property type="protein sequence ID" value="CAD8817289.1"/>
    <property type="molecule type" value="Transcribed_RNA"/>
</dbReference>
<dbReference type="SUPFAM" id="SSF82171">
    <property type="entry name" value="DPP6 N-terminal domain-like"/>
    <property type="match status" value="1"/>
</dbReference>
<evidence type="ECO:0000256" key="7">
    <source>
        <dbReference type="PIRNR" id="PIRNR036424"/>
    </source>
</evidence>
<comment type="subunit">
    <text evidence="6 7">Component of the eukaryotic translation initiation factor 3 (eIF-3) complex.</text>
</comment>
<evidence type="ECO:0000259" key="8">
    <source>
        <dbReference type="PROSITE" id="PS50102"/>
    </source>
</evidence>
<dbReference type="PANTHER" id="PTHR14068:SF0">
    <property type="entry name" value="EUKARYOTIC TRANSLATION INITIATION FACTOR 3 SUBUNIT B"/>
    <property type="match status" value="1"/>
</dbReference>
<dbReference type="Gene3D" id="3.30.70.330">
    <property type="match status" value="1"/>
</dbReference>
<keyword evidence="3 6" id="KW-0396">Initiation factor</keyword>
<evidence type="ECO:0000256" key="2">
    <source>
        <dbReference type="ARBA" id="ARBA00022490"/>
    </source>
</evidence>
<dbReference type="InterPro" id="IPR011400">
    <property type="entry name" value="EIF3B"/>
</dbReference>
<proteinExistence type="inferred from homology"/>
<reference evidence="9" key="1">
    <citation type="submission" date="2021-01" db="EMBL/GenBank/DDBJ databases">
        <authorList>
            <person name="Corre E."/>
            <person name="Pelletier E."/>
            <person name="Niang G."/>
            <person name="Scheremetjew M."/>
            <person name="Finn R."/>
            <person name="Kale V."/>
            <person name="Holt S."/>
            <person name="Cochrane G."/>
            <person name="Meng A."/>
            <person name="Brown T."/>
            <person name="Cohen L."/>
        </authorList>
    </citation>
    <scope>NUCLEOTIDE SEQUENCE</scope>
    <source>
        <strain evidence="9">CCMP3278</strain>
    </source>
</reference>
<dbReference type="GO" id="GO:0005852">
    <property type="term" value="C:eukaryotic translation initiation factor 3 complex"/>
    <property type="evidence" value="ECO:0007669"/>
    <property type="project" value="UniProtKB-UniRule"/>
</dbReference>
<dbReference type="Pfam" id="PF08662">
    <property type="entry name" value="eIF2A"/>
    <property type="match status" value="1"/>
</dbReference>
<comment type="subcellular location">
    <subcellularLocation>
        <location evidence="1 6 7">Cytoplasm</location>
    </subcellularLocation>
</comment>
<dbReference type="SUPFAM" id="SSF54928">
    <property type="entry name" value="RNA-binding domain, RBD"/>
    <property type="match status" value="1"/>
</dbReference>
<comment type="function">
    <text evidence="7">Component of the eukaryotic translation initiation factor 3 (eIF-3) complex, which is involved in protein synthesis and, together with other initiation factors, stimulates binding of mRNA and methionyl-tRNAi to the 40S ribosome.</text>
</comment>
<evidence type="ECO:0000256" key="3">
    <source>
        <dbReference type="ARBA" id="ARBA00022540"/>
    </source>
</evidence>
<dbReference type="GO" id="GO:0033290">
    <property type="term" value="C:eukaryotic 48S preinitiation complex"/>
    <property type="evidence" value="ECO:0007669"/>
    <property type="project" value="UniProtKB-UniRule"/>
</dbReference>
<dbReference type="AlphaFoldDB" id="A0A7S1EQF8"/>
<dbReference type="CDD" id="cd12278">
    <property type="entry name" value="RRM_eIF3B"/>
    <property type="match status" value="1"/>
</dbReference>
<evidence type="ECO:0000256" key="1">
    <source>
        <dbReference type="ARBA" id="ARBA00004496"/>
    </source>
</evidence>
<protein>
    <recommendedName>
        <fullName evidence="6 7">Eukaryotic translation initiation factor 3 subunit B</fullName>
        <shortName evidence="6 7">eIF3b</shortName>
    </recommendedName>
    <alternativeName>
        <fullName evidence="6">Eukaryotic translation initiation factor 3 subunit 9</fullName>
    </alternativeName>
</protein>
<dbReference type="HAMAP" id="MF_03001">
    <property type="entry name" value="eIF3b"/>
    <property type="match status" value="1"/>
</dbReference>
<dbReference type="InterPro" id="IPR012677">
    <property type="entry name" value="Nucleotide-bd_a/b_plait_sf"/>
</dbReference>
<evidence type="ECO:0000256" key="5">
    <source>
        <dbReference type="ARBA" id="ARBA00022917"/>
    </source>
</evidence>
<keyword evidence="4 6" id="KW-0694">RNA-binding</keyword>
<dbReference type="InterPro" id="IPR015943">
    <property type="entry name" value="WD40/YVTN_repeat-like_dom_sf"/>
</dbReference>
<evidence type="ECO:0000256" key="4">
    <source>
        <dbReference type="ARBA" id="ARBA00022884"/>
    </source>
</evidence>
<dbReference type="GO" id="GO:0001732">
    <property type="term" value="P:formation of cytoplasmic translation initiation complex"/>
    <property type="evidence" value="ECO:0007669"/>
    <property type="project" value="UniProtKB-UniRule"/>
</dbReference>
<evidence type="ECO:0000256" key="6">
    <source>
        <dbReference type="HAMAP-Rule" id="MF_03001"/>
    </source>
</evidence>
<keyword evidence="5 6" id="KW-0648">Protein biosynthesis</keyword>
<dbReference type="PROSITE" id="PS50102">
    <property type="entry name" value="RRM"/>
    <property type="match status" value="1"/>
</dbReference>
<evidence type="ECO:0000313" key="9">
    <source>
        <dbReference type="EMBL" id="CAD8817289.1"/>
    </source>
</evidence>
<gene>
    <name evidence="9" type="ORF">TOLI1172_LOCUS1677</name>
</gene>
<dbReference type="GO" id="GO:0016282">
    <property type="term" value="C:eukaryotic 43S preinitiation complex"/>
    <property type="evidence" value="ECO:0007669"/>
    <property type="project" value="UniProtKB-UniRule"/>
</dbReference>
<name>A0A7S1EQF8_9RHOD</name>
<dbReference type="GO" id="GO:0003723">
    <property type="term" value="F:RNA binding"/>
    <property type="evidence" value="ECO:0007669"/>
    <property type="project" value="UniProtKB-UniRule"/>
</dbReference>
<dbReference type="Gene3D" id="2.130.10.10">
    <property type="entry name" value="YVTN repeat-like/Quinoprotein amine dehydrogenase"/>
    <property type="match status" value="1"/>
</dbReference>
<dbReference type="InterPro" id="IPR035979">
    <property type="entry name" value="RBD_domain_sf"/>
</dbReference>
<dbReference type="PANTHER" id="PTHR14068">
    <property type="entry name" value="EUKARYOTIC TRANSLATION INITIATION FACTOR 3 EIF3 -RELATED"/>
    <property type="match status" value="1"/>
</dbReference>